<sequence>MKGLYVKVLRVLRSALATTGLLAVLDRAARRSRTALWVRSWLAIYDLDDLVALDAPWWTFEAADAVEHFLAGRRGARVFEWGSGASTVWLSRRGAVVHSVEHDAAWAELMADVLPPSATLRLVPAVLAGHPGTPPGARSAKPGFEELDFAAYVAAIDDVPGPLDLVVIDGRARSACLDRAIGRLAPGGLIVLDNVERARYRAALARHGADLDVRWTRGRTPTLPYPTRTALVSRRTAPA</sequence>
<reference evidence="1 2" key="1">
    <citation type="submission" date="2016-10" db="EMBL/GenBank/DDBJ databases">
        <authorList>
            <person name="de Groot N.N."/>
        </authorList>
    </citation>
    <scope>NUCLEOTIDE SEQUENCE [LARGE SCALE GENOMIC DNA]</scope>
    <source>
        <strain evidence="1 2">CGMCC 1.11147</strain>
    </source>
</reference>
<dbReference type="GO" id="GO:0008168">
    <property type="term" value="F:methyltransferase activity"/>
    <property type="evidence" value="ECO:0007669"/>
    <property type="project" value="UniProtKB-KW"/>
</dbReference>
<evidence type="ECO:0000313" key="1">
    <source>
        <dbReference type="EMBL" id="SDO02501.1"/>
    </source>
</evidence>
<dbReference type="InterPro" id="IPR029063">
    <property type="entry name" value="SAM-dependent_MTases_sf"/>
</dbReference>
<organism evidence="1 2">
    <name type="scientific">Nocardioides szechwanensis</name>
    <dbReference type="NCBI Taxonomy" id="1005944"/>
    <lineage>
        <taxon>Bacteria</taxon>
        <taxon>Bacillati</taxon>
        <taxon>Actinomycetota</taxon>
        <taxon>Actinomycetes</taxon>
        <taxon>Propionibacteriales</taxon>
        <taxon>Nocardioidaceae</taxon>
        <taxon>Nocardioides</taxon>
    </lineage>
</organism>
<evidence type="ECO:0000313" key="2">
    <source>
        <dbReference type="Proteomes" id="UP000199004"/>
    </source>
</evidence>
<keyword evidence="1" id="KW-0489">Methyltransferase</keyword>
<dbReference type="RefSeq" id="WP_218126871.1">
    <property type="nucleotide sequence ID" value="NZ_FNIC01000005.1"/>
</dbReference>
<dbReference type="SUPFAM" id="SSF53335">
    <property type="entry name" value="S-adenosyl-L-methionine-dependent methyltransferases"/>
    <property type="match status" value="1"/>
</dbReference>
<name>A0A1H0G6N3_9ACTN</name>
<protein>
    <submittedName>
        <fullName evidence="1">Methyltransferase domain-containing protein</fullName>
    </submittedName>
</protein>
<dbReference type="AlphaFoldDB" id="A0A1H0G6N3"/>
<dbReference type="STRING" id="1005944.SAMN05192576_3271"/>
<dbReference type="GO" id="GO:0032259">
    <property type="term" value="P:methylation"/>
    <property type="evidence" value="ECO:0007669"/>
    <property type="project" value="UniProtKB-KW"/>
</dbReference>
<gene>
    <name evidence="1" type="ORF">SAMN05192576_3271</name>
</gene>
<dbReference type="Gene3D" id="3.40.50.150">
    <property type="entry name" value="Vaccinia Virus protein VP39"/>
    <property type="match status" value="1"/>
</dbReference>
<dbReference type="EMBL" id="FNIC01000005">
    <property type="protein sequence ID" value="SDO02501.1"/>
    <property type="molecule type" value="Genomic_DNA"/>
</dbReference>
<keyword evidence="2" id="KW-1185">Reference proteome</keyword>
<proteinExistence type="predicted"/>
<keyword evidence="1" id="KW-0808">Transferase</keyword>
<accession>A0A1H0G6N3</accession>
<dbReference type="Proteomes" id="UP000199004">
    <property type="component" value="Unassembled WGS sequence"/>
</dbReference>